<keyword evidence="1" id="KW-0812">Transmembrane</keyword>
<gene>
    <name evidence="2" type="ORF">DT99_02490</name>
</gene>
<dbReference type="EMBL" id="JJOA01000002">
    <property type="protein sequence ID" value="KEA60997.1"/>
    <property type="molecule type" value="Genomic_DNA"/>
</dbReference>
<evidence type="ECO:0000256" key="1">
    <source>
        <dbReference type="SAM" id="Phobius"/>
    </source>
</evidence>
<feature type="transmembrane region" description="Helical" evidence="1">
    <location>
        <begin position="40"/>
        <end position="61"/>
    </location>
</feature>
<organism evidence="2">
    <name type="scientific">Burkholderia cenocepacia</name>
    <dbReference type="NCBI Taxonomy" id="95486"/>
    <lineage>
        <taxon>Bacteria</taxon>
        <taxon>Pseudomonadati</taxon>
        <taxon>Pseudomonadota</taxon>
        <taxon>Betaproteobacteria</taxon>
        <taxon>Burkholderiales</taxon>
        <taxon>Burkholderiaceae</taxon>
        <taxon>Burkholderia</taxon>
        <taxon>Burkholderia cepacia complex</taxon>
    </lineage>
</organism>
<name>A0A071MJB8_9BURK</name>
<protein>
    <submittedName>
        <fullName evidence="2">Uncharacterized protein</fullName>
    </submittedName>
</protein>
<proteinExistence type="predicted"/>
<evidence type="ECO:0000313" key="2">
    <source>
        <dbReference type="EMBL" id="KEA60997.1"/>
    </source>
</evidence>
<dbReference type="OrthoDB" id="9007359at2"/>
<dbReference type="AlphaFoldDB" id="A0A071MJB8"/>
<accession>A0A071MJB8</accession>
<feature type="transmembrane region" description="Helical" evidence="1">
    <location>
        <begin position="12"/>
        <end position="34"/>
    </location>
</feature>
<comment type="caution">
    <text evidence="2">The sequence shown here is derived from an EMBL/GenBank/DDBJ whole genome shotgun (WGS) entry which is preliminary data.</text>
</comment>
<keyword evidence="1" id="KW-0472">Membrane</keyword>
<sequence>MASSTIERWRAYLLIAALAGMFIQCFVLVSLLAWRVPEAFFTTMTFRLSIVVALAAAILSVRKLAGAAFRSALACGDVRMTGIDRRTVVVSSDCAYRRWVVLHIRLNGNRYGGVHG</sequence>
<keyword evidence="1" id="KW-1133">Transmembrane helix</keyword>
<reference evidence="2" key="1">
    <citation type="submission" date="2014-04" db="EMBL/GenBank/DDBJ databases">
        <title>In planta biocontrol of soil-borne Fusarium wilt of banana through a plant endophytic bacterium, Burkholderia cenocepacia 869T2.</title>
        <authorList>
            <person name="Ho Y.-N."/>
            <person name="Chiang H.-M."/>
            <person name="Chao C.-P."/>
            <person name="Su C.-C."/>
            <person name="Hsu H.-F."/>
            <person name="Guo C.-T."/>
            <person name="Hsieh J.-L."/>
            <person name="Huang C.-C."/>
        </authorList>
    </citation>
    <scope>NUCLEOTIDE SEQUENCE [LARGE SCALE GENOMIC DNA]</scope>
    <source>
        <strain evidence="2">869T2</strain>
    </source>
</reference>